<name>A0A1I2CNQ6_9BACL</name>
<evidence type="ECO:0008006" key="3">
    <source>
        <dbReference type="Google" id="ProtNLM"/>
    </source>
</evidence>
<dbReference type="OrthoDB" id="2991518at2"/>
<protein>
    <recommendedName>
        <fullName evidence="3">Lipoprotein</fullName>
    </recommendedName>
</protein>
<gene>
    <name evidence="1" type="ORF">SAMN04487969_105184</name>
</gene>
<evidence type="ECO:0000313" key="1">
    <source>
        <dbReference type="EMBL" id="SFE69977.1"/>
    </source>
</evidence>
<evidence type="ECO:0000313" key="2">
    <source>
        <dbReference type="Proteomes" id="UP000183410"/>
    </source>
</evidence>
<organism evidence="1 2">
    <name type="scientific">Paenibacillus algorifonticola</name>
    <dbReference type="NCBI Taxonomy" id="684063"/>
    <lineage>
        <taxon>Bacteria</taxon>
        <taxon>Bacillati</taxon>
        <taxon>Bacillota</taxon>
        <taxon>Bacilli</taxon>
        <taxon>Bacillales</taxon>
        <taxon>Paenibacillaceae</taxon>
        <taxon>Paenibacillus</taxon>
    </lineage>
</organism>
<dbReference type="RefSeq" id="WP_046231478.1">
    <property type="nucleotide sequence ID" value="NZ_FONN01000005.1"/>
</dbReference>
<dbReference type="PROSITE" id="PS51257">
    <property type="entry name" value="PROKAR_LIPOPROTEIN"/>
    <property type="match status" value="1"/>
</dbReference>
<sequence length="306" mass="34693">MKKFVLMLLIVQLAIAGCSRHSDVQPGGGAVNDVELPKCSEEGQCIYLINRYSQKLLTYNEKTKSIEEQQDIPNYIYYEFNTVSPYFTVGNSITNGFSILRIDKDNVKESVLLKDRKNEAIFPLATNGECYFFIHSYYDDSGKETKRTIAELIQDSTKDIPNVSGLVSYGTIVKDKLYYTVYDETSNSFILHSLLLNNLEAAPRIEADNLETGELYSTNGELLTSSNELIFNDRIQFEKKTLNYIDDEHEILIQIYPNQQADLVLDVIDIASKKQIGSASGVIDFSVDDQVITVYCEEHIKQINIP</sequence>
<reference evidence="2" key="1">
    <citation type="submission" date="2016-10" db="EMBL/GenBank/DDBJ databases">
        <authorList>
            <person name="Varghese N."/>
            <person name="Submissions S."/>
        </authorList>
    </citation>
    <scope>NUCLEOTIDE SEQUENCE [LARGE SCALE GENOMIC DNA]</scope>
    <source>
        <strain evidence="2">CGMCC 1.10223</strain>
    </source>
</reference>
<dbReference type="Proteomes" id="UP000183410">
    <property type="component" value="Unassembled WGS sequence"/>
</dbReference>
<dbReference type="AlphaFoldDB" id="A0A1I2CNQ6"/>
<proteinExistence type="predicted"/>
<dbReference type="EMBL" id="FONN01000005">
    <property type="protein sequence ID" value="SFE69977.1"/>
    <property type="molecule type" value="Genomic_DNA"/>
</dbReference>
<accession>A0A1I2CNQ6</accession>
<keyword evidence="2" id="KW-1185">Reference proteome</keyword>